<keyword evidence="2" id="KW-1185">Reference proteome</keyword>
<evidence type="ECO:0000313" key="2">
    <source>
        <dbReference type="Proteomes" id="UP001610335"/>
    </source>
</evidence>
<accession>A0ABR4ISY0</accession>
<dbReference type="Gene3D" id="3.30.559.10">
    <property type="entry name" value="Chloramphenicol acetyltransferase-like domain"/>
    <property type="match status" value="1"/>
</dbReference>
<dbReference type="Gene3D" id="3.30.559.30">
    <property type="entry name" value="Nonribosomal peptide synthetase, condensation domain"/>
    <property type="match status" value="1"/>
</dbReference>
<protein>
    <submittedName>
        <fullName evidence="1">Uncharacterized protein</fullName>
    </submittedName>
</protein>
<sequence>MSWAQKDDYRHKPLDIHNRFFKWAGDVGKPFGREHWLVTFYAQLEFPKRIDAANELRRAWKAVRFRHPGIATVLHSDETKKVYYPVQDKETLEKWCKATFRVQEDAYSAKDVLNRHVKVPQVTCYWIPASSQVALISSHWRWDAHAAALVLNSLLSELETPSPAPSFDGSEAKYLAPSLDEVVGMPETWEPAGPSNLNSPPSDTNWSEVFFSQEETSALHPAARKQGLTIRTALHTSTIVKVSQSSPESHAPRYISFGCFDLRKHLPPAGNEWRDAAALRFTGRPLNPWKSEESDAIFVRVPFTEKCLAMMALVPPNAPKPADPMINSLGIIDNSIKNQYGPIAVKDVCFVNTNLTQSITIVVFTWKGQLHLSAEYNEVYYTAGFVDNFLLRVKDG</sequence>
<dbReference type="PANTHER" id="PTHR42034">
    <property type="entry name" value="CHROMOSOME 7, WHOLE GENOME SHOTGUN SEQUENCE-RELATED"/>
    <property type="match status" value="1"/>
</dbReference>
<dbReference type="Proteomes" id="UP001610335">
    <property type="component" value="Unassembled WGS sequence"/>
</dbReference>
<dbReference type="PANTHER" id="PTHR42034:SF1">
    <property type="entry name" value="CONDENSATION DOMAIN-CONTAINING PROTEIN"/>
    <property type="match status" value="1"/>
</dbReference>
<evidence type="ECO:0000313" key="1">
    <source>
        <dbReference type="EMBL" id="KAL2830881.1"/>
    </source>
</evidence>
<gene>
    <name evidence="1" type="ORF">BDW59DRAFT_158316</name>
</gene>
<name>A0ABR4ISY0_9EURO</name>
<dbReference type="InterPro" id="IPR023213">
    <property type="entry name" value="CAT-like_dom_sf"/>
</dbReference>
<comment type="caution">
    <text evidence="1">The sequence shown here is derived from an EMBL/GenBank/DDBJ whole genome shotgun (WGS) entry which is preliminary data.</text>
</comment>
<proteinExistence type="predicted"/>
<reference evidence="1 2" key="1">
    <citation type="submission" date="2024-07" db="EMBL/GenBank/DDBJ databases">
        <title>Section-level genome sequencing and comparative genomics of Aspergillus sections Usti and Cavernicolus.</title>
        <authorList>
            <consortium name="Lawrence Berkeley National Laboratory"/>
            <person name="Nybo J.L."/>
            <person name="Vesth T.C."/>
            <person name="Theobald S."/>
            <person name="Frisvad J.C."/>
            <person name="Larsen T.O."/>
            <person name="Kjaerboelling I."/>
            <person name="Rothschild-Mancinelli K."/>
            <person name="Lyhne E.K."/>
            <person name="Kogle M.E."/>
            <person name="Barry K."/>
            <person name="Clum A."/>
            <person name="Na H."/>
            <person name="Ledsgaard L."/>
            <person name="Lin J."/>
            <person name="Lipzen A."/>
            <person name="Kuo A."/>
            <person name="Riley R."/>
            <person name="Mondo S."/>
            <person name="LaButti K."/>
            <person name="Haridas S."/>
            <person name="Pangalinan J."/>
            <person name="Salamov A.A."/>
            <person name="Simmons B.A."/>
            <person name="Magnuson J.K."/>
            <person name="Chen J."/>
            <person name="Drula E."/>
            <person name="Henrissat B."/>
            <person name="Wiebenga A."/>
            <person name="Lubbers R.J."/>
            <person name="Gomes A.C."/>
            <person name="Makela M.R."/>
            <person name="Stajich J."/>
            <person name="Grigoriev I.V."/>
            <person name="Mortensen U.H."/>
            <person name="De vries R.P."/>
            <person name="Baker S.E."/>
            <person name="Andersen M.R."/>
        </authorList>
    </citation>
    <scope>NUCLEOTIDE SEQUENCE [LARGE SCALE GENOMIC DNA]</scope>
    <source>
        <strain evidence="1 2">CBS 600.67</strain>
    </source>
</reference>
<dbReference type="EMBL" id="JBFXLS010000011">
    <property type="protein sequence ID" value="KAL2830881.1"/>
    <property type="molecule type" value="Genomic_DNA"/>
</dbReference>
<organism evidence="1 2">
    <name type="scientific">Aspergillus cavernicola</name>
    <dbReference type="NCBI Taxonomy" id="176166"/>
    <lineage>
        <taxon>Eukaryota</taxon>
        <taxon>Fungi</taxon>
        <taxon>Dikarya</taxon>
        <taxon>Ascomycota</taxon>
        <taxon>Pezizomycotina</taxon>
        <taxon>Eurotiomycetes</taxon>
        <taxon>Eurotiomycetidae</taxon>
        <taxon>Eurotiales</taxon>
        <taxon>Aspergillaceae</taxon>
        <taxon>Aspergillus</taxon>
        <taxon>Aspergillus subgen. Nidulantes</taxon>
    </lineage>
</organism>